<dbReference type="EMBL" id="PGCI01000011">
    <property type="protein sequence ID" value="PLW50270.1"/>
    <property type="molecule type" value="Genomic_DNA"/>
</dbReference>
<accession>A0A2N5SRN5</accession>
<gene>
    <name evidence="4" type="ORF">PCANC_05592</name>
    <name evidence="3" type="ORF">PCASD_01707</name>
    <name evidence="2" type="ORF">PCASD_19874</name>
</gene>
<dbReference type="Proteomes" id="UP000235392">
    <property type="component" value="Unassembled WGS sequence"/>
</dbReference>
<evidence type="ECO:0000313" key="6">
    <source>
        <dbReference type="Proteomes" id="UP000235392"/>
    </source>
</evidence>
<proteinExistence type="predicted"/>
<dbReference type="EMBL" id="PGCI01000785">
    <property type="protein sequence ID" value="PLW15907.1"/>
    <property type="molecule type" value="Genomic_DNA"/>
</dbReference>
<dbReference type="Proteomes" id="UP000235388">
    <property type="component" value="Unassembled WGS sequence"/>
</dbReference>
<feature type="signal peptide" evidence="1">
    <location>
        <begin position="1"/>
        <end position="23"/>
    </location>
</feature>
<organism evidence="2 6">
    <name type="scientific">Puccinia coronata f. sp. avenae</name>
    <dbReference type="NCBI Taxonomy" id="200324"/>
    <lineage>
        <taxon>Eukaryota</taxon>
        <taxon>Fungi</taxon>
        <taxon>Dikarya</taxon>
        <taxon>Basidiomycota</taxon>
        <taxon>Pucciniomycotina</taxon>
        <taxon>Pucciniomycetes</taxon>
        <taxon>Pucciniales</taxon>
        <taxon>Pucciniaceae</taxon>
        <taxon>Puccinia</taxon>
    </lineage>
</organism>
<evidence type="ECO:0000313" key="4">
    <source>
        <dbReference type="EMBL" id="PLW54514.1"/>
    </source>
</evidence>
<sequence length="74" mass="8060">MAAGNFFHMFIAITLIVAPSCLLDTVTGPLYLSGPQHTCFETQEQAVLPEDCRSAAKLISYNLDGTFKPAIEQI</sequence>
<evidence type="ECO:0000313" key="5">
    <source>
        <dbReference type="Proteomes" id="UP000235388"/>
    </source>
</evidence>
<evidence type="ECO:0000313" key="3">
    <source>
        <dbReference type="EMBL" id="PLW50270.1"/>
    </source>
</evidence>
<name>A0A2N5SRN5_9BASI</name>
<comment type="caution">
    <text evidence="2">The sequence shown here is derived from an EMBL/GenBank/DDBJ whole genome shotgun (WGS) entry which is preliminary data.</text>
</comment>
<reference evidence="5 6" key="1">
    <citation type="submission" date="2017-11" db="EMBL/GenBank/DDBJ databases">
        <title>De novo assembly and phasing of dikaryotic genomes from two isolates of Puccinia coronata f. sp. avenae, the causal agent of oat crown rust.</title>
        <authorList>
            <person name="Miller M.E."/>
            <person name="Zhang Y."/>
            <person name="Omidvar V."/>
            <person name="Sperschneider J."/>
            <person name="Schwessinger B."/>
            <person name="Raley C."/>
            <person name="Palmer J.M."/>
            <person name="Garnica D."/>
            <person name="Upadhyaya N."/>
            <person name="Rathjen J."/>
            <person name="Taylor J.M."/>
            <person name="Park R.F."/>
            <person name="Dodds P.N."/>
            <person name="Hirsch C.D."/>
            <person name="Kianian S.F."/>
            <person name="Figueroa M."/>
        </authorList>
    </citation>
    <scope>NUCLEOTIDE SEQUENCE [LARGE SCALE GENOMIC DNA]</scope>
    <source>
        <strain evidence="4">12NC29</strain>
        <strain evidence="2">12SD80</strain>
    </source>
</reference>
<dbReference type="EMBL" id="PGCJ01000045">
    <property type="protein sequence ID" value="PLW54514.1"/>
    <property type="molecule type" value="Genomic_DNA"/>
</dbReference>
<keyword evidence="1" id="KW-0732">Signal</keyword>
<keyword evidence="5" id="KW-1185">Reference proteome</keyword>
<dbReference type="AlphaFoldDB" id="A0A2N5SRN5"/>
<feature type="chain" id="PRO_5015083579" evidence="1">
    <location>
        <begin position="24"/>
        <end position="74"/>
    </location>
</feature>
<evidence type="ECO:0000313" key="2">
    <source>
        <dbReference type="EMBL" id="PLW15907.1"/>
    </source>
</evidence>
<protein>
    <submittedName>
        <fullName evidence="2">Uncharacterized protein</fullName>
    </submittedName>
</protein>
<evidence type="ECO:0000256" key="1">
    <source>
        <dbReference type="SAM" id="SignalP"/>
    </source>
</evidence>